<organism evidence="2 3">
    <name type="scientific">Nocardia xishanensis</name>
    <dbReference type="NCBI Taxonomy" id="238964"/>
    <lineage>
        <taxon>Bacteria</taxon>
        <taxon>Bacillati</taxon>
        <taxon>Actinomycetota</taxon>
        <taxon>Actinomycetes</taxon>
        <taxon>Mycobacteriales</taxon>
        <taxon>Nocardiaceae</taxon>
        <taxon>Nocardia</taxon>
    </lineage>
</organism>
<gene>
    <name evidence="2" type="ORF">ACH49W_34665</name>
</gene>
<keyword evidence="3" id="KW-1185">Reference proteome</keyword>
<feature type="region of interest" description="Disordered" evidence="1">
    <location>
        <begin position="1"/>
        <end position="33"/>
    </location>
</feature>
<protein>
    <submittedName>
        <fullName evidence="2">Uncharacterized protein</fullName>
    </submittedName>
</protein>
<name>A0ABW7XBM4_9NOCA</name>
<evidence type="ECO:0000313" key="2">
    <source>
        <dbReference type="EMBL" id="MFI2478525.1"/>
    </source>
</evidence>
<sequence>MPQRLAADGVDSVEPQRIRQPRKAPRRERTARIQWATPSDPADAITCHSAALLDGQDLPVGRIRELFEALYGDGFDAVWAGGTREPAEVLWPLFNAINRHFNATERTTAPPDSAPCPMP</sequence>
<accession>A0ABW7XBM4</accession>
<dbReference type="EMBL" id="JBIRYO010000042">
    <property type="protein sequence ID" value="MFI2478525.1"/>
    <property type="molecule type" value="Genomic_DNA"/>
</dbReference>
<evidence type="ECO:0000256" key="1">
    <source>
        <dbReference type="SAM" id="MobiDB-lite"/>
    </source>
</evidence>
<dbReference type="Proteomes" id="UP001611415">
    <property type="component" value="Unassembled WGS sequence"/>
</dbReference>
<proteinExistence type="predicted"/>
<evidence type="ECO:0000313" key="3">
    <source>
        <dbReference type="Proteomes" id="UP001611415"/>
    </source>
</evidence>
<comment type="caution">
    <text evidence="2">The sequence shown here is derived from an EMBL/GenBank/DDBJ whole genome shotgun (WGS) entry which is preliminary data.</text>
</comment>
<reference evidence="2 3" key="1">
    <citation type="submission" date="2024-10" db="EMBL/GenBank/DDBJ databases">
        <title>The Natural Products Discovery Center: Release of the First 8490 Sequenced Strains for Exploring Actinobacteria Biosynthetic Diversity.</title>
        <authorList>
            <person name="Kalkreuter E."/>
            <person name="Kautsar S.A."/>
            <person name="Yang D."/>
            <person name="Bader C.D."/>
            <person name="Teijaro C.N."/>
            <person name="Fluegel L."/>
            <person name="Davis C.M."/>
            <person name="Simpson J.R."/>
            <person name="Lauterbach L."/>
            <person name="Steele A.D."/>
            <person name="Gui C."/>
            <person name="Meng S."/>
            <person name="Li G."/>
            <person name="Viehrig K."/>
            <person name="Ye F."/>
            <person name="Su P."/>
            <person name="Kiefer A.F."/>
            <person name="Nichols A."/>
            <person name="Cepeda A.J."/>
            <person name="Yan W."/>
            <person name="Fan B."/>
            <person name="Jiang Y."/>
            <person name="Adhikari A."/>
            <person name="Zheng C.-J."/>
            <person name="Schuster L."/>
            <person name="Cowan T.M."/>
            <person name="Smanski M.J."/>
            <person name="Chevrette M.G."/>
            <person name="De Carvalho L.P.S."/>
            <person name="Shen B."/>
        </authorList>
    </citation>
    <scope>NUCLEOTIDE SEQUENCE [LARGE SCALE GENOMIC DNA]</scope>
    <source>
        <strain evidence="2 3">NPDC019275</strain>
    </source>
</reference>
<dbReference type="RefSeq" id="WP_397096066.1">
    <property type="nucleotide sequence ID" value="NZ_JBIRYO010000042.1"/>
</dbReference>